<comment type="similarity">
    <text evidence="1 4">Belongs to the universal ribosomal protein uS15 family.</text>
</comment>
<evidence type="ECO:0000256" key="1">
    <source>
        <dbReference type="ARBA" id="ARBA00008434"/>
    </source>
</evidence>
<evidence type="ECO:0000256" key="2">
    <source>
        <dbReference type="ARBA" id="ARBA00022980"/>
    </source>
</evidence>
<dbReference type="AlphaFoldDB" id="A0A7R9YE60"/>
<dbReference type="GO" id="GO:1990904">
    <property type="term" value="C:ribonucleoprotein complex"/>
    <property type="evidence" value="ECO:0007669"/>
    <property type="project" value="UniProtKB-KW"/>
</dbReference>
<accession>A0A7R9YE60</accession>
<gene>
    <name evidence="6" type="ORF">PPYR1160_LOCUS12110</name>
</gene>
<dbReference type="HAMAP" id="MF_01343_B">
    <property type="entry name" value="Ribosomal_uS15_B"/>
    <property type="match status" value="1"/>
</dbReference>
<dbReference type="GO" id="GO:0005840">
    <property type="term" value="C:ribosome"/>
    <property type="evidence" value="ECO:0007669"/>
    <property type="project" value="UniProtKB-KW"/>
</dbReference>
<dbReference type="PANTHER" id="PTHR23321:SF26">
    <property type="entry name" value="SMALL RIBOSOMAL SUBUNIT PROTEIN US15M"/>
    <property type="match status" value="1"/>
</dbReference>
<sequence>MARTAQLGVYVLLLTGCAAFTAPRLTVGRVNSAAWKRFSTPEGPGAAGEQPEAAAPVAVADPLAGLPDGLDIDGLFGDELEMLSPLEDEVEELFTAEEIEAMEPLDDGKTPVSDAPPGWIRNKMAVTETSSKYKRHETDSGSAEFQVATMTERIKYLTEHARRHPKDNHSRRGLIALVSKRKRLLNYLTKEKPEVVEPLCKDLGIRFKPAGRIMTRAEKYSAFKARK</sequence>
<protein>
    <recommendedName>
        <fullName evidence="7">30S ribosomal protein S15</fullName>
    </recommendedName>
</protein>
<dbReference type="InterPro" id="IPR000589">
    <property type="entry name" value="Ribosomal_uS15"/>
</dbReference>
<dbReference type="SMART" id="SM01387">
    <property type="entry name" value="Ribosomal_S15"/>
    <property type="match status" value="1"/>
</dbReference>
<keyword evidence="2 4" id="KW-0689">Ribosomal protein</keyword>
<name>A0A7R9YE60_9STRA</name>
<dbReference type="NCBIfam" id="TIGR00952">
    <property type="entry name" value="S15_bact"/>
    <property type="match status" value="1"/>
</dbReference>
<organism evidence="6">
    <name type="scientific">Pinguiococcus pyrenoidosus</name>
    <dbReference type="NCBI Taxonomy" id="172671"/>
    <lineage>
        <taxon>Eukaryota</taxon>
        <taxon>Sar</taxon>
        <taxon>Stramenopiles</taxon>
        <taxon>Ochrophyta</taxon>
        <taxon>Pinguiophyceae</taxon>
        <taxon>Pinguiochrysidales</taxon>
        <taxon>Pinguiochrysidaceae</taxon>
        <taxon>Pinguiococcus</taxon>
    </lineage>
</organism>
<dbReference type="Gene3D" id="1.10.287.10">
    <property type="entry name" value="S15/NS1, RNA-binding"/>
    <property type="match status" value="1"/>
</dbReference>
<keyword evidence="3 4" id="KW-0687">Ribonucleoprotein</keyword>
<evidence type="ECO:0000313" key="6">
    <source>
        <dbReference type="EMBL" id="CAD8262608.1"/>
    </source>
</evidence>
<reference evidence="6" key="1">
    <citation type="submission" date="2021-01" db="EMBL/GenBank/DDBJ databases">
        <authorList>
            <person name="Corre E."/>
            <person name="Pelletier E."/>
            <person name="Niang G."/>
            <person name="Scheremetjew M."/>
            <person name="Finn R."/>
            <person name="Kale V."/>
            <person name="Holt S."/>
            <person name="Cochrane G."/>
            <person name="Meng A."/>
            <person name="Brown T."/>
            <person name="Cohen L."/>
        </authorList>
    </citation>
    <scope>NUCLEOTIDE SEQUENCE</scope>
    <source>
        <strain evidence="6">CCMP2078</strain>
    </source>
</reference>
<dbReference type="InterPro" id="IPR009068">
    <property type="entry name" value="uS15_NS1_RNA-bd_sf"/>
</dbReference>
<dbReference type="GO" id="GO:0005737">
    <property type="term" value="C:cytoplasm"/>
    <property type="evidence" value="ECO:0007669"/>
    <property type="project" value="UniProtKB-ARBA"/>
</dbReference>
<evidence type="ECO:0000256" key="5">
    <source>
        <dbReference type="SAM" id="SignalP"/>
    </source>
</evidence>
<evidence type="ECO:0000256" key="4">
    <source>
        <dbReference type="RuleBase" id="RU003919"/>
    </source>
</evidence>
<feature type="signal peptide" evidence="5">
    <location>
        <begin position="1"/>
        <end position="19"/>
    </location>
</feature>
<keyword evidence="5" id="KW-0732">Signal</keyword>
<dbReference type="EMBL" id="HBEA01015862">
    <property type="protein sequence ID" value="CAD8262608.1"/>
    <property type="molecule type" value="Transcribed_RNA"/>
</dbReference>
<dbReference type="InterPro" id="IPR005290">
    <property type="entry name" value="Ribosomal_uS15_bac-type"/>
</dbReference>
<dbReference type="PANTHER" id="PTHR23321">
    <property type="entry name" value="RIBOSOMAL PROTEIN S15, BACTERIAL AND ORGANELLAR"/>
    <property type="match status" value="1"/>
</dbReference>
<dbReference type="CDD" id="cd00353">
    <property type="entry name" value="Ribosomal_S15p_S13e"/>
    <property type="match status" value="1"/>
</dbReference>
<evidence type="ECO:0000256" key="3">
    <source>
        <dbReference type="ARBA" id="ARBA00023274"/>
    </source>
</evidence>
<dbReference type="Pfam" id="PF00312">
    <property type="entry name" value="Ribosomal_S15"/>
    <property type="match status" value="1"/>
</dbReference>
<dbReference type="SUPFAM" id="SSF47060">
    <property type="entry name" value="S15/NS1 RNA-binding domain"/>
    <property type="match status" value="1"/>
</dbReference>
<evidence type="ECO:0008006" key="7">
    <source>
        <dbReference type="Google" id="ProtNLM"/>
    </source>
</evidence>
<dbReference type="GO" id="GO:0003735">
    <property type="term" value="F:structural constituent of ribosome"/>
    <property type="evidence" value="ECO:0007669"/>
    <property type="project" value="InterPro"/>
</dbReference>
<feature type="chain" id="PRO_5031437189" description="30S ribosomal protein S15" evidence="5">
    <location>
        <begin position="20"/>
        <end position="227"/>
    </location>
</feature>
<dbReference type="PROSITE" id="PS51257">
    <property type="entry name" value="PROKAR_LIPOPROTEIN"/>
    <property type="match status" value="1"/>
</dbReference>
<dbReference type="GO" id="GO:0006412">
    <property type="term" value="P:translation"/>
    <property type="evidence" value="ECO:0007669"/>
    <property type="project" value="InterPro"/>
</dbReference>
<proteinExistence type="inferred from homology"/>